<name>A0A1H7WK44_9BACT</name>
<sequence>MHKHFSLLLAATLSVVSLQAQTLKDFFSSSEPLTYLGIDFTQARVIGEPVMDANDMRDRNFPAINAVVVNEPKKYDIAGAFHKTVNTDLALVNKHNETTNTATLKSDNASDYNRLKQEDVEKLVKSYNFNGKKGVGLLFVMDGMSKAEKAANVYVTLIDMDTKKVLLAEKIEGKAQGFGFRNYWAYTIHKVLEEVEKHKYKDWKAKN</sequence>
<gene>
    <name evidence="2" type="ORF">SAMN04488505_103701</name>
</gene>
<dbReference type="RefSeq" id="WP_089913960.1">
    <property type="nucleotide sequence ID" value="NZ_FOBB01000003.1"/>
</dbReference>
<reference evidence="2 3" key="1">
    <citation type="submission" date="2016-10" db="EMBL/GenBank/DDBJ databases">
        <authorList>
            <person name="de Groot N.N."/>
        </authorList>
    </citation>
    <scope>NUCLEOTIDE SEQUENCE [LARGE SCALE GENOMIC DNA]</scope>
    <source>
        <strain evidence="2 3">DSM 21039</strain>
    </source>
</reference>
<evidence type="ECO:0000256" key="1">
    <source>
        <dbReference type="SAM" id="SignalP"/>
    </source>
</evidence>
<dbReference type="STRING" id="573321.SAMN04488505_103701"/>
<evidence type="ECO:0000313" key="3">
    <source>
        <dbReference type="Proteomes" id="UP000198984"/>
    </source>
</evidence>
<feature type="chain" id="PRO_5011582339" evidence="1">
    <location>
        <begin position="21"/>
        <end position="207"/>
    </location>
</feature>
<protein>
    <submittedName>
        <fullName evidence="2">Uncharacterized protein</fullName>
    </submittedName>
</protein>
<dbReference type="EMBL" id="FOBB01000003">
    <property type="protein sequence ID" value="SEM21870.1"/>
    <property type="molecule type" value="Genomic_DNA"/>
</dbReference>
<dbReference type="Proteomes" id="UP000198984">
    <property type="component" value="Unassembled WGS sequence"/>
</dbReference>
<accession>A0A1H7WK44</accession>
<feature type="signal peptide" evidence="1">
    <location>
        <begin position="1"/>
        <end position="20"/>
    </location>
</feature>
<proteinExistence type="predicted"/>
<dbReference type="OrthoDB" id="1003359at2"/>
<evidence type="ECO:0000313" key="2">
    <source>
        <dbReference type="EMBL" id="SEM21870.1"/>
    </source>
</evidence>
<organism evidence="2 3">
    <name type="scientific">Chitinophaga rupis</name>
    <dbReference type="NCBI Taxonomy" id="573321"/>
    <lineage>
        <taxon>Bacteria</taxon>
        <taxon>Pseudomonadati</taxon>
        <taxon>Bacteroidota</taxon>
        <taxon>Chitinophagia</taxon>
        <taxon>Chitinophagales</taxon>
        <taxon>Chitinophagaceae</taxon>
        <taxon>Chitinophaga</taxon>
    </lineage>
</organism>
<keyword evidence="3" id="KW-1185">Reference proteome</keyword>
<dbReference type="AlphaFoldDB" id="A0A1H7WK44"/>
<keyword evidence="1" id="KW-0732">Signal</keyword>